<evidence type="ECO:0000313" key="2">
    <source>
        <dbReference type="EMBL" id="GFN86373.1"/>
    </source>
</evidence>
<gene>
    <name evidence="2" type="ORF">PoB_001287900</name>
</gene>
<reference evidence="2 3" key="1">
    <citation type="journal article" date="2021" name="Elife">
        <title>Chloroplast acquisition without the gene transfer in kleptoplastic sea slugs, Plakobranchus ocellatus.</title>
        <authorList>
            <person name="Maeda T."/>
            <person name="Takahashi S."/>
            <person name="Yoshida T."/>
            <person name="Shimamura S."/>
            <person name="Takaki Y."/>
            <person name="Nagai Y."/>
            <person name="Toyoda A."/>
            <person name="Suzuki Y."/>
            <person name="Arimoto A."/>
            <person name="Ishii H."/>
            <person name="Satoh N."/>
            <person name="Nishiyama T."/>
            <person name="Hasebe M."/>
            <person name="Maruyama T."/>
            <person name="Minagawa J."/>
            <person name="Obokata J."/>
            <person name="Shigenobu S."/>
        </authorList>
    </citation>
    <scope>NUCLEOTIDE SEQUENCE [LARGE SCALE GENOMIC DNA]</scope>
</reference>
<name>A0AAV3YWD8_9GAST</name>
<evidence type="ECO:0000313" key="3">
    <source>
        <dbReference type="Proteomes" id="UP000735302"/>
    </source>
</evidence>
<protein>
    <submittedName>
        <fullName evidence="2">Uncharacterized protein</fullName>
    </submittedName>
</protein>
<dbReference type="EMBL" id="BLXT01001517">
    <property type="protein sequence ID" value="GFN86373.1"/>
    <property type="molecule type" value="Genomic_DNA"/>
</dbReference>
<sequence>MVDIQRTASVIAQTDLAIRPFDEQQEGDTSKRVELKDIKEKWDANKNHRDVDVLMLPSQEEEEEEVEGVYDNYDEDEDSGVYDDVDNDIDDDCDDVNDVYGNVNDNYRDDNDEAPEPGLPPTACFAAGTPATYLPPRSWQRISFRGMAAHPEGWTLFDSWHSNKTCSSISPHRLDVAVAD</sequence>
<keyword evidence="3" id="KW-1185">Reference proteome</keyword>
<comment type="caution">
    <text evidence="2">The sequence shown here is derived from an EMBL/GenBank/DDBJ whole genome shotgun (WGS) entry which is preliminary data.</text>
</comment>
<feature type="region of interest" description="Disordered" evidence="1">
    <location>
        <begin position="51"/>
        <end position="120"/>
    </location>
</feature>
<accession>A0AAV3YWD8</accession>
<evidence type="ECO:0000256" key="1">
    <source>
        <dbReference type="SAM" id="MobiDB-lite"/>
    </source>
</evidence>
<dbReference type="Proteomes" id="UP000735302">
    <property type="component" value="Unassembled WGS sequence"/>
</dbReference>
<organism evidence="2 3">
    <name type="scientific">Plakobranchus ocellatus</name>
    <dbReference type="NCBI Taxonomy" id="259542"/>
    <lineage>
        <taxon>Eukaryota</taxon>
        <taxon>Metazoa</taxon>
        <taxon>Spiralia</taxon>
        <taxon>Lophotrochozoa</taxon>
        <taxon>Mollusca</taxon>
        <taxon>Gastropoda</taxon>
        <taxon>Heterobranchia</taxon>
        <taxon>Euthyneura</taxon>
        <taxon>Panpulmonata</taxon>
        <taxon>Sacoglossa</taxon>
        <taxon>Placobranchoidea</taxon>
        <taxon>Plakobranchidae</taxon>
        <taxon>Plakobranchus</taxon>
    </lineage>
</organism>
<dbReference type="AlphaFoldDB" id="A0AAV3YWD8"/>
<feature type="compositionally biased region" description="Acidic residues" evidence="1">
    <location>
        <begin position="59"/>
        <end position="97"/>
    </location>
</feature>
<proteinExistence type="predicted"/>